<evidence type="ECO:0000256" key="1">
    <source>
        <dbReference type="PROSITE-ProRule" id="PRU00339"/>
    </source>
</evidence>
<sequence length="935" mass="107280">MEDHRGAIETTDYCADEHPLELGLEEEEQEDDNDNDNDDDENNGASEEEVEEEYEFRFRGEMDPLAFAEEDDASGLQPYERFERIQHHYEALAAKKRNTPASPHHYSRETPAKRLRQEEIHGASFEEIMEAMNYGTRRKSKKTKKKGRRKGSKKKVNSELTRKLGDATLHYAHGRYEEAISVLNEVIRLAPNLSDPYHTLGLIYNEMGDKKRALNFYMIAAHLAPKDASLWKPLVTWSIEQDNKRQAKYCLTKAITADPQDLNLQIQRASIYVELGEYHKAAESYEQISHLCPDKIEELKTATQLYQKCGQRERAICILENYLTNHVNDADLCVVDLLASVHMEGKAHDKALEHIEHAQQVYCAGKDIPLHLLIKAGICHAHLRQAEKAEAIFSVLKQDNASTHPHLIIEVADSLMTVEQYESALKYYMLLGGDGNKHNGYLHLKIAKCYVSLRKRVQAIEYFYKAIHQLDNSVDARLTLSSLLLEEGRDDEAISVLSPPMESDSALDPTSRISRPWWLNEKIKLKLSQIYKAKGSFEAFVDVIYPVIRETLFLETFQQKVKARKRLSTSVLHERAKVLDDHQTDNVFQGFRPLAPAADLLKAARAKKLLRKKAIIKEAKRAAALAAGIDWKSDDSDDECPQDLREPPLPVLLKNEEHHHLIIDLCKSLSSLQRYWDALQIINLSLKLACNTLSPERKEELQTLGAQIAYNISDPAHGWDCVRYIASRHPYSFSAWNCYYKVMSRMDNRYSKHKNKFLHNMRVKHKDSVPPIMISAHQFTMISQHQAAAREYLEAYKLMPDSPLINLCVGTALINLALGLRLQNKHQCMAQGLAFLCNNFRLCDNSQEALYNIARAYHHIGLVSLATSYYEKVLAMREKDYPIPKLPNENQDPMNYERQGYCDLRREAAYNLHLIYKKSGAFDLARQVLKDHLTF</sequence>
<feature type="region of interest" description="Disordered" evidence="2">
    <location>
        <begin position="131"/>
        <end position="159"/>
    </location>
</feature>
<feature type="compositionally biased region" description="Basic residues" evidence="2">
    <location>
        <begin position="136"/>
        <end position="155"/>
    </location>
</feature>
<organism evidence="3 4">
    <name type="scientific">Abeliophyllum distichum</name>
    <dbReference type="NCBI Taxonomy" id="126358"/>
    <lineage>
        <taxon>Eukaryota</taxon>
        <taxon>Viridiplantae</taxon>
        <taxon>Streptophyta</taxon>
        <taxon>Embryophyta</taxon>
        <taxon>Tracheophyta</taxon>
        <taxon>Spermatophyta</taxon>
        <taxon>Magnoliopsida</taxon>
        <taxon>eudicotyledons</taxon>
        <taxon>Gunneridae</taxon>
        <taxon>Pentapetalae</taxon>
        <taxon>asterids</taxon>
        <taxon>lamiids</taxon>
        <taxon>Lamiales</taxon>
        <taxon>Oleaceae</taxon>
        <taxon>Forsythieae</taxon>
        <taxon>Abeliophyllum</taxon>
    </lineage>
</organism>
<evidence type="ECO:0000313" key="4">
    <source>
        <dbReference type="Proteomes" id="UP001604336"/>
    </source>
</evidence>
<dbReference type="InterPro" id="IPR011990">
    <property type="entry name" value="TPR-like_helical_dom_sf"/>
</dbReference>
<dbReference type="PROSITE" id="PS50005">
    <property type="entry name" value="TPR"/>
    <property type="match status" value="3"/>
</dbReference>
<dbReference type="EMBL" id="JBFOLK010000005">
    <property type="protein sequence ID" value="KAL2513396.1"/>
    <property type="molecule type" value="Genomic_DNA"/>
</dbReference>
<feature type="repeat" description="TPR" evidence="1">
    <location>
        <begin position="847"/>
        <end position="880"/>
    </location>
</feature>
<dbReference type="SMART" id="SM00028">
    <property type="entry name" value="TPR"/>
    <property type="match status" value="5"/>
</dbReference>
<dbReference type="Gene3D" id="1.25.40.10">
    <property type="entry name" value="Tetratricopeptide repeat domain"/>
    <property type="match status" value="3"/>
</dbReference>
<feature type="repeat" description="TPR" evidence="1">
    <location>
        <begin position="194"/>
        <end position="227"/>
    </location>
</feature>
<protein>
    <submittedName>
        <fullName evidence="3">Tetratricopeptide repeat (TPR)-containing protein</fullName>
    </submittedName>
</protein>
<dbReference type="PANTHER" id="PTHR23082:SF0">
    <property type="entry name" value="GENERAL TRANSCRIPTION FACTOR 3C POLYPEPTIDE 3"/>
    <property type="match status" value="1"/>
</dbReference>
<feature type="repeat" description="TPR" evidence="1">
    <location>
        <begin position="262"/>
        <end position="295"/>
    </location>
</feature>
<evidence type="ECO:0000256" key="2">
    <source>
        <dbReference type="SAM" id="MobiDB-lite"/>
    </source>
</evidence>
<dbReference type="Proteomes" id="UP001604336">
    <property type="component" value="Unassembled WGS sequence"/>
</dbReference>
<dbReference type="PANTHER" id="PTHR23082">
    <property type="entry name" value="TRANSCRIPTION INITIATION FACTOR IIIC TFIIIC , POLYPEPTIDE 3-RELATED"/>
    <property type="match status" value="1"/>
</dbReference>
<comment type="caution">
    <text evidence="3">The sequence shown here is derived from an EMBL/GenBank/DDBJ whole genome shotgun (WGS) entry which is preliminary data.</text>
</comment>
<proteinExistence type="predicted"/>
<dbReference type="InterPro" id="IPR039340">
    <property type="entry name" value="Tfc4/TFIIIC-102/Sfc4"/>
</dbReference>
<keyword evidence="4" id="KW-1185">Reference proteome</keyword>
<dbReference type="InterPro" id="IPR019734">
    <property type="entry name" value="TPR_rpt"/>
</dbReference>
<reference evidence="4" key="1">
    <citation type="submission" date="2024-07" db="EMBL/GenBank/DDBJ databases">
        <title>Two chromosome-level genome assemblies of Korean endemic species Abeliophyllum distichum and Forsythia ovata (Oleaceae).</title>
        <authorList>
            <person name="Jang H."/>
        </authorList>
    </citation>
    <scope>NUCLEOTIDE SEQUENCE [LARGE SCALE GENOMIC DNA]</scope>
</reference>
<dbReference type="AlphaFoldDB" id="A0ABD1TL27"/>
<evidence type="ECO:0000313" key="3">
    <source>
        <dbReference type="EMBL" id="KAL2513396.1"/>
    </source>
</evidence>
<dbReference type="SUPFAM" id="SSF48452">
    <property type="entry name" value="TPR-like"/>
    <property type="match status" value="2"/>
</dbReference>
<gene>
    <name evidence="3" type="ORF">Adt_18996</name>
</gene>
<dbReference type="Pfam" id="PF13176">
    <property type="entry name" value="TPR_7"/>
    <property type="match status" value="1"/>
</dbReference>
<feature type="compositionally biased region" description="Acidic residues" evidence="2">
    <location>
        <begin position="23"/>
        <end position="54"/>
    </location>
</feature>
<dbReference type="FunFam" id="1.25.40.10:FF:000413">
    <property type="entry name" value="General transcription factor 3C polypeptide 3"/>
    <property type="match status" value="1"/>
</dbReference>
<name>A0ABD1TL27_9LAMI</name>
<accession>A0ABD1TL27</accession>
<feature type="region of interest" description="Disordered" evidence="2">
    <location>
        <begin position="1"/>
        <end position="64"/>
    </location>
</feature>
<dbReference type="Pfam" id="PF13181">
    <property type="entry name" value="TPR_8"/>
    <property type="match status" value="2"/>
</dbReference>
<keyword evidence="1" id="KW-0802">TPR repeat</keyword>